<dbReference type="SUPFAM" id="SSF52374">
    <property type="entry name" value="Nucleotidylyl transferase"/>
    <property type="match status" value="1"/>
</dbReference>
<keyword evidence="7 11" id="KW-0547">Nucleotide-binding</keyword>
<dbReference type="EMBL" id="CP063079">
    <property type="protein sequence ID" value="QOQ88395.1"/>
    <property type="molecule type" value="Genomic_DNA"/>
</dbReference>
<sequence>MKIALFGGSFDPPHLGHNAIVFNALTNLELDKLIIMPTFISPFKQEFTANEQRRLKWCKMIWGDLEKVEICDFEIKKQRPVPSIESVDFLYKTYEISKFYLILGADHLQSLEKWHEFERLQNLVEFVIAKRDDIFIPQHFKTLDTKVDISSSFIRQTLQTSQVCEQIKEEVKLYYSKFKNIQQKENNARKN</sequence>
<proteinExistence type="inferred from homology"/>
<evidence type="ECO:0000256" key="4">
    <source>
        <dbReference type="ARBA" id="ARBA00022642"/>
    </source>
</evidence>
<protein>
    <recommendedName>
        <fullName evidence="11">Probable nicotinate-nucleotide adenylyltransferase</fullName>
        <ecNumber evidence="11">2.7.7.18</ecNumber>
    </recommendedName>
    <alternativeName>
        <fullName evidence="11">Deamido-NAD(+) diphosphorylase</fullName>
    </alternativeName>
    <alternativeName>
        <fullName evidence="11">Deamido-NAD(+) pyrophosphorylase</fullName>
    </alternativeName>
    <alternativeName>
        <fullName evidence="11">Nicotinate mononucleotide adenylyltransferase</fullName>
        <shortName evidence="11">NaMN adenylyltransferase</shortName>
    </alternativeName>
</protein>
<keyword evidence="14" id="KW-1185">Reference proteome</keyword>
<keyword evidence="9 11" id="KW-0520">NAD</keyword>
<dbReference type="GO" id="GO:0016779">
    <property type="term" value="F:nucleotidyltransferase activity"/>
    <property type="evidence" value="ECO:0007669"/>
    <property type="project" value="UniProtKB-KW"/>
</dbReference>
<evidence type="ECO:0000256" key="3">
    <source>
        <dbReference type="ARBA" id="ARBA00009014"/>
    </source>
</evidence>
<dbReference type="HAMAP" id="MF_00244">
    <property type="entry name" value="NaMN_adenylyltr"/>
    <property type="match status" value="1"/>
</dbReference>
<dbReference type="InterPro" id="IPR014729">
    <property type="entry name" value="Rossmann-like_a/b/a_fold"/>
</dbReference>
<keyword evidence="6 11" id="KW-0548">Nucleotidyltransferase</keyword>
<evidence type="ECO:0000256" key="6">
    <source>
        <dbReference type="ARBA" id="ARBA00022695"/>
    </source>
</evidence>
<gene>
    <name evidence="11 13" type="primary">nadD</name>
    <name evidence="13" type="ORF">IMC75_05330</name>
</gene>
<evidence type="ECO:0000256" key="5">
    <source>
        <dbReference type="ARBA" id="ARBA00022679"/>
    </source>
</evidence>
<evidence type="ECO:0000256" key="8">
    <source>
        <dbReference type="ARBA" id="ARBA00022840"/>
    </source>
</evidence>
<evidence type="ECO:0000256" key="11">
    <source>
        <dbReference type="HAMAP-Rule" id="MF_00244"/>
    </source>
</evidence>
<dbReference type="Gene3D" id="3.40.50.620">
    <property type="entry name" value="HUPs"/>
    <property type="match status" value="1"/>
</dbReference>
<evidence type="ECO:0000256" key="7">
    <source>
        <dbReference type="ARBA" id="ARBA00022741"/>
    </source>
</evidence>
<name>A0ABX6TS29_9BACT</name>
<evidence type="ECO:0000313" key="13">
    <source>
        <dbReference type="EMBL" id="QOQ88395.1"/>
    </source>
</evidence>
<keyword evidence="8 11" id="KW-0067">ATP-binding</keyword>
<dbReference type="PANTHER" id="PTHR39321">
    <property type="entry name" value="NICOTINATE-NUCLEOTIDE ADENYLYLTRANSFERASE-RELATED"/>
    <property type="match status" value="1"/>
</dbReference>
<dbReference type="EC" id="2.7.7.18" evidence="11"/>
<dbReference type="InterPro" id="IPR005248">
    <property type="entry name" value="NadD/NMNAT"/>
</dbReference>
<accession>A0ABX6TS29</accession>
<comment type="pathway">
    <text evidence="2 11">Cofactor biosynthesis; NAD(+) biosynthesis; deamido-NAD(+) from nicotinate D-ribonucleotide: step 1/1.</text>
</comment>
<dbReference type="CDD" id="cd02165">
    <property type="entry name" value="NMNAT"/>
    <property type="match status" value="1"/>
</dbReference>
<evidence type="ECO:0000256" key="2">
    <source>
        <dbReference type="ARBA" id="ARBA00005019"/>
    </source>
</evidence>
<dbReference type="NCBIfam" id="TIGR00482">
    <property type="entry name" value="nicotinate (nicotinamide) nucleotide adenylyltransferase"/>
    <property type="match status" value="1"/>
</dbReference>
<dbReference type="RefSeq" id="WP_044598430.1">
    <property type="nucleotide sequence ID" value="NZ_CP063079.1"/>
</dbReference>
<evidence type="ECO:0000259" key="12">
    <source>
        <dbReference type="Pfam" id="PF01467"/>
    </source>
</evidence>
<keyword evidence="5 11" id="KW-0808">Transferase</keyword>
<evidence type="ECO:0000256" key="1">
    <source>
        <dbReference type="ARBA" id="ARBA00002324"/>
    </source>
</evidence>
<evidence type="ECO:0000313" key="14">
    <source>
        <dbReference type="Proteomes" id="UP000595070"/>
    </source>
</evidence>
<evidence type="ECO:0000256" key="9">
    <source>
        <dbReference type="ARBA" id="ARBA00023027"/>
    </source>
</evidence>
<dbReference type="Proteomes" id="UP000595070">
    <property type="component" value="Chromosome"/>
</dbReference>
<feature type="domain" description="Cytidyltransferase-like" evidence="12">
    <location>
        <begin position="5"/>
        <end position="156"/>
    </location>
</feature>
<comment type="function">
    <text evidence="1 11">Catalyzes the reversible adenylation of nicotinate mononucleotide (NaMN) to nicotinic acid adenine dinucleotide (NaAD).</text>
</comment>
<comment type="similarity">
    <text evidence="3 11">Belongs to the NadD family.</text>
</comment>
<dbReference type="Pfam" id="PF01467">
    <property type="entry name" value="CTP_transf_like"/>
    <property type="match status" value="1"/>
</dbReference>
<dbReference type="NCBIfam" id="TIGR00125">
    <property type="entry name" value="cyt_tran_rel"/>
    <property type="match status" value="1"/>
</dbReference>
<comment type="catalytic activity">
    <reaction evidence="10 11">
        <text>nicotinate beta-D-ribonucleotide + ATP + H(+) = deamido-NAD(+) + diphosphate</text>
        <dbReference type="Rhea" id="RHEA:22860"/>
        <dbReference type="ChEBI" id="CHEBI:15378"/>
        <dbReference type="ChEBI" id="CHEBI:30616"/>
        <dbReference type="ChEBI" id="CHEBI:33019"/>
        <dbReference type="ChEBI" id="CHEBI:57502"/>
        <dbReference type="ChEBI" id="CHEBI:58437"/>
        <dbReference type="EC" id="2.7.7.18"/>
    </reaction>
</comment>
<evidence type="ECO:0000256" key="10">
    <source>
        <dbReference type="ARBA" id="ARBA00048721"/>
    </source>
</evidence>
<dbReference type="PANTHER" id="PTHR39321:SF3">
    <property type="entry name" value="PHOSPHOPANTETHEINE ADENYLYLTRANSFERASE"/>
    <property type="match status" value="1"/>
</dbReference>
<reference evidence="13 14" key="1">
    <citation type="submission" date="2020-10" db="EMBL/GenBank/DDBJ databases">
        <title>Campylobacter and Helicobacter PacBio genomes.</title>
        <authorList>
            <person name="Lane C."/>
        </authorList>
    </citation>
    <scope>NUCLEOTIDE SEQUENCE [LARGE SCALE GENOMIC DNA]</scope>
    <source>
        <strain evidence="13 14">2016D-0074</strain>
    </source>
</reference>
<keyword evidence="4 11" id="KW-0662">Pyridine nucleotide biosynthesis</keyword>
<organism evidence="13 14">
    <name type="scientific">Campylobacter peloridis</name>
    <dbReference type="NCBI Taxonomy" id="488546"/>
    <lineage>
        <taxon>Bacteria</taxon>
        <taxon>Pseudomonadati</taxon>
        <taxon>Campylobacterota</taxon>
        <taxon>Epsilonproteobacteria</taxon>
        <taxon>Campylobacterales</taxon>
        <taxon>Campylobacteraceae</taxon>
        <taxon>Campylobacter</taxon>
    </lineage>
</organism>
<dbReference type="InterPro" id="IPR004821">
    <property type="entry name" value="Cyt_trans-like"/>
</dbReference>